<gene>
    <name evidence="2" type="ORF">CLF_109819</name>
</gene>
<protein>
    <submittedName>
        <fullName evidence="2">Uncharacterized protein</fullName>
    </submittedName>
</protein>
<accession>G7YSY6</accession>
<sequence length="177" mass="19942">MSDNVSNHRCGPSSRSRETATASAAELAGNGFHTLAAKRLFGLHWLVSTLRGVLQKETFEEVGRPAYEHVAKPAQPMQCDQFVSPFSCSTLSVPNYHATRRKHEGWDTARMPKPRQEKSRGRVGSMGPFHVPMNPVKNPHPDECNILNGMMSTAALLRRALRNPVDRYADCRRRQYR</sequence>
<feature type="region of interest" description="Disordered" evidence="1">
    <location>
        <begin position="103"/>
        <end position="123"/>
    </location>
</feature>
<proteinExistence type="predicted"/>
<dbReference type="Proteomes" id="UP000008909">
    <property type="component" value="Unassembled WGS sequence"/>
</dbReference>
<evidence type="ECO:0000313" key="2">
    <source>
        <dbReference type="EMBL" id="GAA56066.1"/>
    </source>
</evidence>
<dbReference type="AlphaFoldDB" id="G7YSY6"/>
<name>G7YSY6_CLOSI</name>
<organism evidence="2 3">
    <name type="scientific">Clonorchis sinensis</name>
    <name type="common">Chinese liver fluke</name>
    <dbReference type="NCBI Taxonomy" id="79923"/>
    <lineage>
        <taxon>Eukaryota</taxon>
        <taxon>Metazoa</taxon>
        <taxon>Spiralia</taxon>
        <taxon>Lophotrochozoa</taxon>
        <taxon>Platyhelminthes</taxon>
        <taxon>Trematoda</taxon>
        <taxon>Digenea</taxon>
        <taxon>Opisthorchiida</taxon>
        <taxon>Opisthorchiata</taxon>
        <taxon>Opisthorchiidae</taxon>
        <taxon>Clonorchis</taxon>
    </lineage>
</organism>
<evidence type="ECO:0000313" key="3">
    <source>
        <dbReference type="Proteomes" id="UP000008909"/>
    </source>
</evidence>
<keyword evidence="3" id="KW-1185">Reference proteome</keyword>
<dbReference type="EMBL" id="DF144149">
    <property type="protein sequence ID" value="GAA56066.1"/>
    <property type="molecule type" value="Genomic_DNA"/>
</dbReference>
<evidence type="ECO:0000256" key="1">
    <source>
        <dbReference type="SAM" id="MobiDB-lite"/>
    </source>
</evidence>
<reference evidence="2" key="1">
    <citation type="journal article" date="2011" name="Genome Biol.">
        <title>The draft genome of the carcinogenic human liver fluke Clonorchis sinensis.</title>
        <authorList>
            <person name="Wang X."/>
            <person name="Chen W."/>
            <person name="Huang Y."/>
            <person name="Sun J."/>
            <person name="Men J."/>
            <person name="Liu H."/>
            <person name="Luo F."/>
            <person name="Guo L."/>
            <person name="Lv X."/>
            <person name="Deng C."/>
            <person name="Zhou C."/>
            <person name="Fan Y."/>
            <person name="Li X."/>
            <person name="Huang L."/>
            <person name="Hu Y."/>
            <person name="Liang C."/>
            <person name="Hu X."/>
            <person name="Xu J."/>
            <person name="Yu X."/>
        </authorList>
    </citation>
    <scope>NUCLEOTIDE SEQUENCE [LARGE SCALE GENOMIC DNA]</scope>
    <source>
        <strain evidence="2">Henan</strain>
    </source>
</reference>
<reference key="2">
    <citation type="submission" date="2011-10" db="EMBL/GenBank/DDBJ databases">
        <title>The genome and transcriptome sequence of Clonorchis sinensis provide insights into the carcinogenic liver fluke.</title>
        <authorList>
            <person name="Wang X."/>
            <person name="Huang Y."/>
            <person name="Chen W."/>
            <person name="Liu H."/>
            <person name="Guo L."/>
            <person name="Chen Y."/>
            <person name="Luo F."/>
            <person name="Zhou W."/>
            <person name="Sun J."/>
            <person name="Mao Q."/>
            <person name="Liang P."/>
            <person name="Zhou C."/>
            <person name="Tian Y."/>
            <person name="Men J."/>
            <person name="Lv X."/>
            <person name="Huang L."/>
            <person name="Zhou J."/>
            <person name="Hu Y."/>
            <person name="Li R."/>
            <person name="Zhang F."/>
            <person name="Lei H."/>
            <person name="Li X."/>
            <person name="Hu X."/>
            <person name="Liang C."/>
            <person name="Xu J."/>
            <person name="Wu Z."/>
            <person name="Yu X."/>
        </authorList>
    </citation>
    <scope>NUCLEOTIDE SEQUENCE</scope>
    <source>
        <strain>Henan</strain>
    </source>
</reference>